<keyword evidence="3" id="KW-1185">Reference proteome</keyword>
<evidence type="ECO:0000313" key="2">
    <source>
        <dbReference type="EMBL" id="CAB9496489.1"/>
    </source>
</evidence>
<accession>A0A9N8DB49</accession>
<dbReference type="PANTHER" id="PTHR23248:SF9">
    <property type="entry name" value="PHOSPHOLIPID SCRAMBLASE"/>
    <property type="match status" value="1"/>
</dbReference>
<evidence type="ECO:0000256" key="1">
    <source>
        <dbReference type="ARBA" id="ARBA00005350"/>
    </source>
</evidence>
<name>A0A9N8DB49_9STRA</name>
<protein>
    <submittedName>
        <fullName evidence="2">Scramblase</fullName>
    </submittedName>
</protein>
<organism evidence="2 3">
    <name type="scientific">Seminavis robusta</name>
    <dbReference type="NCBI Taxonomy" id="568900"/>
    <lineage>
        <taxon>Eukaryota</taxon>
        <taxon>Sar</taxon>
        <taxon>Stramenopiles</taxon>
        <taxon>Ochrophyta</taxon>
        <taxon>Bacillariophyta</taxon>
        <taxon>Bacillariophyceae</taxon>
        <taxon>Bacillariophycidae</taxon>
        <taxon>Naviculales</taxon>
        <taxon>Naviculaceae</taxon>
        <taxon>Seminavis</taxon>
    </lineage>
</organism>
<dbReference type="Proteomes" id="UP001153069">
    <property type="component" value="Unassembled WGS sequence"/>
</dbReference>
<comment type="similarity">
    <text evidence="1">Belongs to the phospholipid scramblase family.</text>
</comment>
<dbReference type="PANTHER" id="PTHR23248">
    <property type="entry name" value="PHOSPHOLIPID SCRAMBLASE-RELATED"/>
    <property type="match status" value="1"/>
</dbReference>
<comment type="caution">
    <text evidence="2">The sequence shown here is derived from an EMBL/GenBank/DDBJ whole genome shotgun (WGS) entry which is preliminary data.</text>
</comment>
<sequence>MSMPAGDLAPRPLTMDRLGDRDELILAQSTSQCCRCCCFQPSINWVVAEGNNFTPGTNPYALDSVGWLHEESSWCGRTWSWILPGCRESKYVQHSGPAPASIMGENQGWFTCQTGEITQGLEESDRAANVVAIHEKKQTCGHCWTFLLPIPICNFCPLPYLETTNAETGEVVGKTLYVCDLCCFVPKYDIYDSNDNKIYRLRPDTCVAGLCVQCRCDGKKGKCCRVPFYLRDPETLDKLATTFGSLKAQVDVLWAGWKHECCTQKNAYHILFPLGATKDQKLLIMGSNVLVDVTMFEQEDDD</sequence>
<dbReference type="InterPro" id="IPR005552">
    <property type="entry name" value="Scramblase"/>
</dbReference>
<dbReference type="EMBL" id="CAICTM010000005">
    <property type="protein sequence ID" value="CAB9496489.1"/>
    <property type="molecule type" value="Genomic_DNA"/>
</dbReference>
<dbReference type="AlphaFoldDB" id="A0A9N8DB49"/>
<dbReference type="GO" id="GO:0017128">
    <property type="term" value="F:phospholipid scramblase activity"/>
    <property type="evidence" value="ECO:0007669"/>
    <property type="project" value="InterPro"/>
</dbReference>
<gene>
    <name evidence="2" type="ORF">SEMRO_5_G004630.1</name>
</gene>
<reference evidence="2" key="1">
    <citation type="submission" date="2020-06" db="EMBL/GenBank/DDBJ databases">
        <authorList>
            <consortium name="Plant Systems Biology data submission"/>
        </authorList>
    </citation>
    <scope>NUCLEOTIDE SEQUENCE</scope>
    <source>
        <strain evidence="2">D6</strain>
    </source>
</reference>
<dbReference type="OrthoDB" id="191150at2759"/>
<dbReference type="GO" id="GO:0005886">
    <property type="term" value="C:plasma membrane"/>
    <property type="evidence" value="ECO:0007669"/>
    <property type="project" value="TreeGrafter"/>
</dbReference>
<proteinExistence type="inferred from homology"/>
<evidence type="ECO:0000313" key="3">
    <source>
        <dbReference type="Proteomes" id="UP001153069"/>
    </source>
</evidence>